<evidence type="ECO:0000259" key="3">
    <source>
        <dbReference type="Pfam" id="PF01167"/>
    </source>
</evidence>
<dbReference type="InterPro" id="IPR025659">
    <property type="entry name" value="Tubby-like_C"/>
</dbReference>
<sequence>MFLSESTFLDEPPEPAVSSPNRASHPTRPASARRRSGAGNGEGSPAPSIPPPDGGGRQVYNPGSEREGYGSRPGTASLPVRPVSAASWNRAMSSNRYSDQGDGVGIGGDVLADPAPRPPGSANSIGGDAQSAQARLQQQRNIAQQKRAERLQGGIAHQTLSPARPGSAVGRRPGTAQSRPGTGQMRLSGGLSNMHNLNAALNSSPQTQDMTHSSNTSWSTSGGAPAAEDTRADDVARDLARKGLAISYDPNEGRATNTAAYSAPASAVAQLDLSDMRTFLMRPGPRERAVQCYIVRDRSSNKMYPKYTLYMNDNDRFMLSARKRKKSKTSNYLISLDEDDTSRNSGNYFGKLRSNFMGTEFTMYDKGAKPGKSDNTIGVSQMSTRCEMGAVLYQYNVMGVRGPRKMTACIPDVDATGKRKVFKANLEEDEDEEDEGKLVSKDEDVKDGNILSSYKKGESDGLVVMKNKPPKWNESLGAYCLNFNGRVTHASVKNFQLVSEGDEDHVILQFGKVGKDTFTMDFAWPICAMQAFSICLTSFDNKLACE</sequence>
<dbReference type="SUPFAM" id="SSF54518">
    <property type="entry name" value="Tubby C-terminal domain-like"/>
    <property type="match status" value="1"/>
</dbReference>
<dbReference type="PANTHER" id="PTHR16517">
    <property type="entry name" value="TUBBY-RELATED"/>
    <property type="match status" value="1"/>
</dbReference>
<dbReference type="EMBL" id="HBGG01010741">
    <property type="protein sequence ID" value="CAD9203205.1"/>
    <property type="molecule type" value="Transcribed_RNA"/>
</dbReference>
<dbReference type="PANTHER" id="PTHR16517:SF7">
    <property type="entry name" value="PROTEIN KING TUBBY"/>
    <property type="match status" value="1"/>
</dbReference>
<dbReference type="Pfam" id="PF01167">
    <property type="entry name" value="Tub"/>
    <property type="match status" value="1"/>
</dbReference>
<dbReference type="Gene3D" id="3.20.90.10">
    <property type="entry name" value="Tubby Protein, Chain A"/>
    <property type="match status" value="1"/>
</dbReference>
<comment type="similarity">
    <text evidence="1">Belongs to the TUB family.</text>
</comment>
<dbReference type="PRINTS" id="PR01573">
    <property type="entry name" value="SUPERTUBBY"/>
</dbReference>
<feature type="domain" description="Tubby C-terminal" evidence="3">
    <location>
        <begin position="280"/>
        <end position="541"/>
    </location>
</feature>
<feature type="region of interest" description="Disordered" evidence="2">
    <location>
        <begin position="1"/>
        <end position="232"/>
    </location>
</feature>
<protein>
    <recommendedName>
        <fullName evidence="3">Tubby C-terminal domain-containing protein</fullName>
    </recommendedName>
</protein>
<organism evidence="4">
    <name type="scientific">Tetraselmis chuii</name>
    <dbReference type="NCBI Taxonomy" id="63592"/>
    <lineage>
        <taxon>Eukaryota</taxon>
        <taxon>Viridiplantae</taxon>
        <taxon>Chlorophyta</taxon>
        <taxon>core chlorophytes</taxon>
        <taxon>Chlorodendrophyceae</taxon>
        <taxon>Chlorodendrales</taxon>
        <taxon>Chlorodendraceae</taxon>
        <taxon>Tetraselmis</taxon>
    </lineage>
</organism>
<accession>A0A7S1SQ58</accession>
<feature type="compositionally biased region" description="Low complexity" evidence="2">
    <location>
        <begin position="129"/>
        <end position="140"/>
    </location>
</feature>
<reference evidence="4" key="1">
    <citation type="submission" date="2021-01" db="EMBL/GenBank/DDBJ databases">
        <authorList>
            <person name="Corre E."/>
            <person name="Pelletier E."/>
            <person name="Niang G."/>
            <person name="Scheremetjew M."/>
            <person name="Finn R."/>
            <person name="Kale V."/>
            <person name="Holt S."/>
            <person name="Cochrane G."/>
            <person name="Meng A."/>
            <person name="Brown T."/>
            <person name="Cohen L."/>
        </authorList>
    </citation>
    <scope>NUCLEOTIDE SEQUENCE</scope>
    <source>
        <strain evidence="4">PLY429</strain>
    </source>
</reference>
<gene>
    <name evidence="4" type="ORF">TCHU04912_LOCUS5440</name>
</gene>
<feature type="compositionally biased region" description="Polar residues" evidence="2">
    <location>
        <begin position="86"/>
        <end position="98"/>
    </location>
</feature>
<dbReference type="AlphaFoldDB" id="A0A7S1SQ58"/>
<proteinExistence type="inferred from homology"/>
<name>A0A7S1SQ58_9CHLO</name>
<evidence type="ECO:0000256" key="2">
    <source>
        <dbReference type="SAM" id="MobiDB-lite"/>
    </source>
</evidence>
<evidence type="ECO:0000256" key="1">
    <source>
        <dbReference type="ARBA" id="ARBA00007129"/>
    </source>
</evidence>
<evidence type="ECO:0000313" key="4">
    <source>
        <dbReference type="EMBL" id="CAD9203205.1"/>
    </source>
</evidence>
<dbReference type="InterPro" id="IPR000007">
    <property type="entry name" value="Tubby_C"/>
</dbReference>
<feature type="compositionally biased region" description="Polar residues" evidence="2">
    <location>
        <begin position="190"/>
        <end position="222"/>
    </location>
</feature>